<dbReference type="SUPFAM" id="SSF53448">
    <property type="entry name" value="Nucleotide-diphospho-sugar transferases"/>
    <property type="match status" value="1"/>
</dbReference>
<reference evidence="4" key="3">
    <citation type="submission" date="2011-05" db="EMBL/GenBank/DDBJ databases">
        <title>Complete sequence of Methylomonas methanica MC09.</title>
        <authorList>
            <consortium name="US DOE Joint Genome Institute"/>
            <person name="Lucas S."/>
            <person name="Han J."/>
            <person name="Lapidus A."/>
            <person name="Cheng J.-F."/>
            <person name="Goodwin L."/>
            <person name="Pitluck S."/>
            <person name="Peters L."/>
            <person name="Mikhailova N."/>
            <person name="Teshima H."/>
            <person name="Han C."/>
            <person name="Tapia R."/>
            <person name="Land M."/>
            <person name="Hauser L."/>
            <person name="Kyrpides N."/>
            <person name="Ivanova N."/>
            <person name="Pagani I."/>
            <person name="Stein L."/>
            <person name="Woyke T."/>
        </authorList>
    </citation>
    <scope>NUCLEOTIDE SEQUENCE [LARGE SCALE GENOMIC DNA]</scope>
    <source>
        <strain evidence="4">MC09</strain>
    </source>
</reference>
<dbReference type="Proteomes" id="UP000008888">
    <property type="component" value="Chromosome"/>
</dbReference>
<evidence type="ECO:0000259" key="2">
    <source>
        <dbReference type="Pfam" id="PF12804"/>
    </source>
</evidence>
<dbReference type="Pfam" id="PF12804">
    <property type="entry name" value="NTP_transf_3"/>
    <property type="match status" value="1"/>
</dbReference>
<protein>
    <submittedName>
        <fullName evidence="3">MobA-like protein-like protein</fullName>
    </submittedName>
</protein>
<dbReference type="EMBL" id="CP002738">
    <property type="protein sequence ID" value="AEG00590.1"/>
    <property type="molecule type" value="Genomic_DNA"/>
</dbReference>
<dbReference type="InterPro" id="IPR025877">
    <property type="entry name" value="MobA-like_NTP_Trfase"/>
</dbReference>
<dbReference type="RefSeq" id="WP_013818834.1">
    <property type="nucleotide sequence ID" value="NC_015572.1"/>
</dbReference>
<accession>G0A6W9</accession>
<gene>
    <name evidence="3" type="ordered locus">Metme_2186</name>
</gene>
<evidence type="ECO:0000313" key="3">
    <source>
        <dbReference type="EMBL" id="AEG00590.1"/>
    </source>
</evidence>
<sequence>MSHITGILLAAGSSRRFGHDKLTQALPNGDRVVARACRNLAAGVDKVVAVVRPGNEMLAACLQSEAAAVHVFADAERGMGASLAFAINVSPATDGWVIALADMPWIMPATICQVTDFLRDGADIVAPCYRGRRGHPVGFSERFAKQLASLSGDSGAKLLIQQHLDLLRLFDCDDSGVLKDIDRPADLPNLIL</sequence>
<dbReference type="PANTHER" id="PTHR43777">
    <property type="entry name" value="MOLYBDENUM COFACTOR CYTIDYLYLTRANSFERASE"/>
    <property type="match status" value="1"/>
</dbReference>
<dbReference type="PANTHER" id="PTHR43777:SF1">
    <property type="entry name" value="MOLYBDENUM COFACTOR CYTIDYLYLTRANSFERASE"/>
    <property type="match status" value="1"/>
</dbReference>
<dbReference type="KEGG" id="mmt:Metme_2186"/>
<dbReference type="HOGENOM" id="CLU_061980_4_1_6"/>
<reference key="2">
    <citation type="submission" date="2011-05" db="EMBL/GenBank/DDBJ databases">
        <title>Complete genome sequence of the aerobic marine methanotroph Methylomonas methanica MC09.</title>
        <authorList>
            <person name="Boden R."/>
            <person name="Cunliffe M."/>
            <person name="Scanlan J."/>
            <person name="Moussard H."/>
            <person name="Kits K.D."/>
            <person name="Klotz M."/>
            <person name="Jetten M."/>
            <person name="Vuilleumier S."/>
            <person name="Han J."/>
            <person name="Peters L."/>
            <person name="Mikhailova N."/>
            <person name="Teshima H."/>
            <person name="Tapia R."/>
            <person name="Kyrpides N."/>
            <person name="Ivanova N."/>
            <person name="Pagani I."/>
            <person name="Cheng J.-F."/>
            <person name="Goodwin L."/>
            <person name="Han C."/>
            <person name="Hauser L."/>
            <person name="Land M."/>
            <person name="Lapidus A."/>
            <person name="Lucas S."/>
            <person name="Pitluck S."/>
            <person name="Woyke T."/>
            <person name="Stein L.Y."/>
            <person name="Murrell C."/>
        </authorList>
    </citation>
    <scope>NUCLEOTIDE SEQUENCE</scope>
    <source>
        <strain>MC09</strain>
    </source>
</reference>
<organism evidence="3 4">
    <name type="scientific">Methylomonas methanica (strain DSM 25384 / MC09)</name>
    <dbReference type="NCBI Taxonomy" id="857087"/>
    <lineage>
        <taxon>Bacteria</taxon>
        <taxon>Pseudomonadati</taxon>
        <taxon>Pseudomonadota</taxon>
        <taxon>Gammaproteobacteria</taxon>
        <taxon>Methylococcales</taxon>
        <taxon>Methylococcaceae</taxon>
        <taxon>Methylomonas</taxon>
    </lineage>
</organism>
<feature type="domain" description="MobA-like NTP transferase" evidence="2">
    <location>
        <begin position="6"/>
        <end position="163"/>
    </location>
</feature>
<evidence type="ECO:0000313" key="4">
    <source>
        <dbReference type="Proteomes" id="UP000008888"/>
    </source>
</evidence>
<dbReference type="Gene3D" id="3.90.550.10">
    <property type="entry name" value="Spore Coat Polysaccharide Biosynthesis Protein SpsA, Chain A"/>
    <property type="match status" value="1"/>
</dbReference>
<dbReference type="STRING" id="857087.Metme_2186"/>
<keyword evidence="4" id="KW-1185">Reference proteome</keyword>
<dbReference type="AlphaFoldDB" id="G0A6W9"/>
<reference evidence="3 4" key="1">
    <citation type="journal article" date="2011" name="J. Bacteriol.">
        <title>Complete Genome Sequence of the Aerobic Marine Methanotroph Methylomonas methanica MC09.</title>
        <authorList>
            <person name="Boden R."/>
            <person name="Cunliffe M."/>
            <person name="Scanlan J."/>
            <person name="Moussard H."/>
            <person name="Kits K.D."/>
            <person name="Klotz M.G."/>
            <person name="Jetten M.S."/>
            <person name="Vuilleumier S."/>
            <person name="Han J."/>
            <person name="Peters L."/>
            <person name="Mikhailova N."/>
            <person name="Teshima H."/>
            <person name="Tapia R."/>
            <person name="Kyrpides N."/>
            <person name="Ivanova N."/>
            <person name="Pagani I."/>
            <person name="Cheng J.F."/>
            <person name="Goodwin L."/>
            <person name="Han C."/>
            <person name="Hauser L."/>
            <person name="Land M.L."/>
            <person name="Lapidus A."/>
            <person name="Lucas S."/>
            <person name="Pitluck S."/>
            <person name="Woyke T."/>
            <person name="Stein L."/>
            <person name="Murrell J.C."/>
        </authorList>
    </citation>
    <scope>NUCLEOTIDE SEQUENCE [LARGE SCALE GENOMIC DNA]</scope>
    <source>
        <strain evidence="3 4">MC09</strain>
    </source>
</reference>
<dbReference type="InterPro" id="IPR029044">
    <property type="entry name" value="Nucleotide-diphossugar_trans"/>
</dbReference>
<dbReference type="OrthoDB" id="5298023at2"/>
<name>G0A6W9_METMM</name>
<keyword evidence="1" id="KW-0460">Magnesium</keyword>
<dbReference type="eggNOG" id="COG2068">
    <property type="taxonomic scope" value="Bacteria"/>
</dbReference>
<dbReference type="CDD" id="cd04182">
    <property type="entry name" value="GT_2_like_f"/>
    <property type="match status" value="1"/>
</dbReference>
<dbReference type="GO" id="GO:0016779">
    <property type="term" value="F:nucleotidyltransferase activity"/>
    <property type="evidence" value="ECO:0007669"/>
    <property type="project" value="UniProtKB-ARBA"/>
</dbReference>
<evidence type="ECO:0000256" key="1">
    <source>
        <dbReference type="ARBA" id="ARBA00022842"/>
    </source>
</evidence>
<proteinExistence type="predicted"/>